<dbReference type="RefSeq" id="WP_190266471.1">
    <property type="nucleotide sequence ID" value="NZ_BAABAD010000005.1"/>
</dbReference>
<organism evidence="7 8">
    <name type="scientific">Gordonia hankookensis</name>
    <dbReference type="NCBI Taxonomy" id="589403"/>
    <lineage>
        <taxon>Bacteria</taxon>
        <taxon>Bacillati</taxon>
        <taxon>Actinomycetota</taxon>
        <taxon>Actinomycetes</taxon>
        <taxon>Mycobacteriales</taxon>
        <taxon>Gordoniaceae</taxon>
        <taxon>Gordonia</taxon>
    </lineage>
</organism>
<dbReference type="Proteomes" id="UP000602395">
    <property type="component" value="Unassembled WGS sequence"/>
</dbReference>
<evidence type="ECO:0000256" key="6">
    <source>
        <dbReference type="SAM" id="MobiDB-lite"/>
    </source>
</evidence>
<gene>
    <name evidence="7" type="ORF">IDF66_08210</name>
</gene>
<dbReference type="PANTHER" id="PTHR43180">
    <property type="entry name" value="3-OXOACYL-(ACYL-CARRIER-PROTEIN) REDUCTASE (AFU_ORTHOLOGUE AFUA_6G11210)"/>
    <property type="match status" value="1"/>
</dbReference>
<dbReference type="Gene3D" id="3.40.50.720">
    <property type="entry name" value="NAD(P)-binding Rossmann-like Domain"/>
    <property type="match status" value="1"/>
</dbReference>
<name>A0ABR7W9T4_9ACTN</name>
<keyword evidence="3" id="KW-0520">NAD</keyword>
<proteinExistence type="inferred from homology"/>
<feature type="region of interest" description="Disordered" evidence="6">
    <location>
        <begin position="256"/>
        <end position="290"/>
    </location>
</feature>
<evidence type="ECO:0000256" key="1">
    <source>
        <dbReference type="ARBA" id="ARBA00006484"/>
    </source>
</evidence>
<comment type="caution">
    <text evidence="7">The sequence shown here is derived from an EMBL/GenBank/DDBJ whole genome shotgun (WGS) entry which is preliminary data.</text>
</comment>
<dbReference type="EC" id="1.1.1.47" evidence="7"/>
<dbReference type="PANTHER" id="PTHR43180:SF28">
    <property type="entry name" value="NAD(P)-BINDING ROSSMANN-FOLD SUPERFAMILY PROTEIN"/>
    <property type="match status" value="1"/>
</dbReference>
<evidence type="ECO:0000313" key="7">
    <source>
        <dbReference type="EMBL" id="MBD1319569.1"/>
    </source>
</evidence>
<reference evidence="7 8" key="1">
    <citation type="submission" date="2020-09" db="EMBL/GenBank/DDBJ databases">
        <title>Novel species in genus Gordonia.</title>
        <authorList>
            <person name="Zhang G."/>
        </authorList>
    </citation>
    <scope>NUCLEOTIDE SEQUENCE [LARGE SCALE GENOMIC DNA]</scope>
    <source>
        <strain evidence="7 8">ON-33</strain>
    </source>
</reference>
<keyword evidence="5" id="KW-0753">Steroid metabolism</keyword>
<evidence type="ECO:0000256" key="3">
    <source>
        <dbReference type="ARBA" id="ARBA00023027"/>
    </source>
</evidence>
<evidence type="ECO:0000256" key="5">
    <source>
        <dbReference type="ARBA" id="ARBA00023221"/>
    </source>
</evidence>
<keyword evidence="4" id="KW-0443">Lipid metabolism</keyword>
<evidence type="ECO:0000256" key="2">
    <source>
        <dbReference type="ARBA" id="ARBA00023002"/>
    </source>
</evidence>
<evidence type="ECO:0000313" key="8">
    <source>
        <dbReference type="Proteomes" id="UP000602395"/>
    </source>
</evidence>
<dbReference type="Pfam" id="PF13561">
    <property type="entry name" value="adh_short_C2"/>
    <property type="match status" value="1"/>
</dbReference>
<dbReference type="EMBL" id="JACWMS010000002">
    <property type="protein sequence ID" value="MBD1319569.1"/>
    <property type="molecule type" value="Genomic_DNA"/>
</dbReference>
<sequence length="290" mass="29530">MADELSGKVAIVTGGASGLGQGIVEKFVAEGARVAIADVDEEGGLELASASGDSTFFRRTDVSDPSDVAGLVDDVVERFGRLDVMVNNAGVSGTMHQSYLDDDLADFDLVMGVNLRGVMAGTKYAARQMATTGGGAIVNISSMGGIQAGAAVMTYRASKAAVIHFSKSVAIDLAQHDIRVNCIAPGSIPTPLLASSAAKMGADAETFTAMVRSMMAANRPLQREGSAEDVAEAALFFATDRSRYVTATLLPVDGGTVAGPPAKTMQGAQASPQSDGEPALAGAPRADDAG</sequence>
<comment type="similarity">
    <text evidence="1">Belongs to the short-chain dehydrogenases/reductases (SDR) family.</text>
</comment>
<keyword evidence="8" id="KW-1185">Reference proteome</keyword>
<dbReference type="SUPFAM" id="SSF51735">
    <property type="entry name" value="NAD(P)-binding Rossmann-fold domains"/>
    <property type="match status" value="1"/>
</dbReference>
<dbReference type="GO" id="GO:0047936">
    <property type="term" value="F:glucose 1-dehydrogenase [NAD(P)+] activity"/>
    <property type="evidence" value="ECO:0007669"/>
    <property type="project" value="UniProtKB-EC"/>
</dbReference>
<dbReference type="PRINTS" id="PR00080">
    <property type="entry name" value="SDRFAMILY"/>
</dbReference>
<evidence type="ECO:0000256" key="4">
    <source>
        <dbReference type="ARBA" id="ARBA00023098"/>
    </source>
</evidence>
<dbReference type="PRINTS" id="PR00081">
    <property type="entry name" value="GDHRDH"/>
</dbReference>
<accession>A0ABR7W9T4</accession>
<protein>
    <submittedName>
        <fullName evidence="7">Glucose 1-dehydrogenase</fullName>
        <ecNumber evidence="7">1.1.1.47</ecNumber>
    </submittedName>
</protein>
<dbReference type="InterPro" id="IPR036291">
    <property type="entry name" value="NAD(P)-bd_dom_sf"/>
</dbReference>
<dbReference type="InterPro" id="IPR002347">
    <property type="entry name" value="SDR_fam"/>
</dbReference>
<dbReference type="NCBIfam" id="NF005559">
    <property type="entry name" value="PRK07231.1"/>
    <property type="match status" value="1"/>
</dbReference>
<keyword evidence="2 7" id="KW-0560">Oxidoreductase</keyword>